<comment type="caution">
    <text evidence="2">The sequence shown here is derived from an EMBL/GenBank/DDBJ whole genome shotgun (WGS) entry which is preliminary data.</text>
</comment>
<keyword evidence="3" id="KW-1185">Reference proteome</keyword>
<gene>
    <name evidence="2" type="ORF">Taro_048315</name>
</gene>
<dbReference type="AlphaFoldDB" id="A0A843X861"/>
<evidence type="ECO:0000256" key="1">
    <source>
        <dbReference type="SAM" id="MobiDB-lite"/>
    </source>
</evidence>
<dbReference type="EMBL" id="NMUH01006485">
    <property type="protein sequence ID" value="MQM15370.1"/>
    <property type="molecule type" value="Genomic_DNA"/>
</dbReference>
<evidence type="ECO:0000313" key="2">
    <source>
        <dbReference type="EMBL" id="MQM15370.1"/>
    </source>
</evidence>
<feature type="compositionally biased region" description="Basic residues" evidence="1">
    <location>
        <begin position="229"/>
        <end position="240"/>
    </location>
</feature>
<evidence type="ECO:0000313" key="3">
    <source>
        <dbReference type="Proteomes" id="UP000652761"/>
    </source>
</evidence>
<protein>
    <submittedName>
        <fullName evidence="2">Uncharacterized protein</fullName>
    </submittedName>
</protein>
<organism evidence="2 3">
    <name type="scientific">Colocasia esculenta</name>
    <name type="common">Wild taro</name>
    <name type="synonym">Arum esculentum</name>
    <dbReference type="NCBI Taxonomy" id="4460"/>
    <lineage>
        <taxon>Eukaryota</taxon>
        <taxon>Viridiplantae</taxon>
        <taxon>Streptophyta</taxon>
        <taxon>Embryophyta</taxon>
        <taxon>Tracheophyta</taxon>
        <taxon>Spermatophyta</taxon>
        <taxon>Magnoliopsida</taxon>
        <taxon>Liliopsida</taxon>
        <taxon>Araceae</taxon>
        <taxon>Aroideae</taxon>
        <taxon>Colocasieae</taxon>
        <taxon>Colocasia</taxon>
    </lineage>
</organism>
<dbReference type="OrthoDB" id="1926668at2759"/>
<dbReference type="Proteomes" id="UP000652761">
    <property type="component" value="Unassembled WGS sequence"/>
</dbReference>
<dbReference type="Gene3D" id="2.60.120.330">
    <property type="entry name" value="B-lactam Antibiotic, Isopenicillin N Synthase, Chain"/>
    <property type="match status" value="1"/>
</dbReference>
<dbReference type="InterPro" id="IPR027443">
    <property type="entry name" value="IPNS-like_sf"/>
</dbReference>
<feature type="region of interest" description="Disordered" evidence="1">
    <location>
        <begin position="195"/>
        <end position="240"/>
    </location>
</feature>
<reference evidence="2" key="1">
    <citation type="submission" date="2017-07" db="EMBL/GenBank/DDBJ databases">
        <title>Taro Niue Genome Assembly and Annotation.</title>
        <authorList>
            <person name="Atibalentja N."/>
            <person name="Keating K."/>
            <person name="Fields C.J."/>
        </authorList>
    </citation>
    <scope>NUCLEOTIDE SEQUENCE</scope>
    <source>
        <strain evidence="2">Niue_2</strain>
        <tissue evidence="2">Leaf</tissue>
    </source>
</reference>
<proteinExistence type="predicted"/>
<accession>A0A843X861</accession>
<name>A0A843X861_COLES</name>
<dbReference type="SUPFAM" id="SSF51197">
    <property type="entry name" value="Clavaminate synthase-like"/>
    <property type="match status" value="1"/>
</dbReference>
<sequence>MTMAAAPRPDGQAGAWASVRAEDDGAAAADCFFESLDRVSSSISFIGGCPCSSSDSDVSCGVAFESSPSENQAYKIPARFVWPRWERREGSLEELAVPVIDLAGFFQGDKRDTLRAAEVVGEASRTHGFFQKLKAQRKPGSTWGYAGAHADRFTSNLPWKETLSVEYQHSDAADADPHVVQYFTSVLGEEFRQMGTIHGRSPPRPPKVPKEPDPARKRRKKKTKDERRRSSRPRRERQDL</sequence>